<dbReference type="EMBL" id="DADPIR010000012">
    <property type="protein sequence ID" value="HAZ7491933.1"/>
    <property type="molecule type" value="Genomic_DNA"/>
</dbReference>
<protein>
    <submittedName>
        <fullName evidence="2">TIGR03751 family conjugal transfer lipoprotein</fullName>
    </submittedName>
</protein>
<dbReference type="InterPro" id="IPR022262">
    <property type="entry name" value="Lipoprot_put"/>
</dbReference>
<proteinExistence type="predicted"/>
<organism evidence="2 5">
    <name type="scientific">Escherichia coli</name>
    <dbReference type="NCBI Taxonomy" id="562"/>
    <lineage>
        <taxon>Bacteria</taxon>
        <taxon>Pseudomonadati</taxon>
        <taxon>Pseudomonadota</taxon>
        <taxon>Gammaproteobacteria</taxon>
        <taxon>Enterobacterales</taxon>
        <taxon>Enterobacteriaceae</taxon>
        <taxon>Escherichia</taxon>
    </lineage>
</organism>
<accession>A0A1M1DPB5</accession>
<feature type="chain" id="PRO_5015066820" evidence="1">
    <location>
        <begin position="21"/>
        <end position="119"/>
    </location>
</feature>
<dbReference type="PROSITE" id="PS51257">
    <property type="entry name" value="PROKAR_LIPOPROTEIN"/>
    <property type="match status" value="1"/>
</dbReference>
<name>A0A1M1DPB5_ECOLX</name>
<gene>
    <name evidence="3" type="ORF">GUC01_15435</name>
    <name evidence="2" type="ORF">J8F57_002137</name>
</gene>
<dbReference type="EMBL" id="WXKQ01000010">
    <property type="protein sequence ID" value="NAG20406.1"/>
    <property type="molecule type" value="Genomic_DNA"/>
</dbReference>
<dbReference type="RefSeq" id="WP_023155770.1">
    <property type="nucleotide sequence ID" value="NZ_AP022409.1"/>
</dbReference>
<dbReference type="NCBIfam" id="TIGR03751">
    <property type="entry name" value="conj_TIGR03751"/>
    <property type="match status" value="1"/>
</dbReference>
<dbReference type="AlphaFoldDB" id="A0A1M1DPB5"/>
<reference evidence="2" key="1">
    <citation type="journal article" date="2018" name="Genome Biol.">
        <title>SKESA: strategic k-mer extension for scrupulous assemblies.</title>
        <authorList>
            <person name="Souvorov A."/>
            <person name="Agarwala R."/>
            <person name="Lipman D.J."/>
        </authorList>
    </citation>
    <scope>NUCLEOTIDE SEQUENCE</scope>
    <source>
        <strain evidence="2">SJP41</strain>
    </source>
</reference>
<feature type="signal peptide" evidence="1">
    <location>
        <begin position="1"/>
        <end position="20"/>
    </location>
</feature>
<keyword evidence="2" id="KW-0449">Lipoprotein</keyword>
<dbReference type="Proteomes" id="UP000475070">
    <property type="component" value="Unassembled WGS sequence"/>
</dbReference>
<evidence type="ECO:0000313" key="2">
    <source>
        <dbReference type="EMBL" id="HAZ7491933.1"/>
    </source>
</evidence>
<evidence type="ECO:0000313" key="4">
    <source>
        <dbReference type="Proteomes" id="UP000475070"/>
    </source>
</evidence>
<evidence type="ECO:0000313" key="5">
    <source>
        <dbReference type="Proteomes" id="UP000868636"/>
    </source>
</evidence>
<comment type="caution">
    <text evidence="2">The sequence shown here is derived from an EMBL/GenBank/DDBJ whole genome shotgun (WGS) entry which is preliminary data.</text>
</comment>
<reference evidence="3 4" key="2">
    <citation type="journal article" date="2019" name="Nat. Med.">
        <title>A library of human gut bacterial isolates paired with longitudinal multiomics data enables mechanistic microbiome research.</title>
        <authorList>
            <person name="Poyet M."/>
            <person name="Groussin M."/>
            <person name="Gibbons S.M."/>
            <person name="Avila-Pacheco J."/>
            <person name="Jiang X."/>
            <person name="Kearney S.M."/>
            <person name="Perrotta A.R."/>
            <person name="Berdy B."/>
            <person name="Zhao S."/>
            <person name="Lieberman T.D."/>
            <person name="Swanson P.K."/>
            <person name="Smith M."/>
            <person name="Roesemann S."/>
            <person name="Alexander J.E."/>
            <person name="Rich S.A."/>
            <person name="Livny J."/>
            <person name="Vlamakis H."/>
            <person name="Clish C."/>
            <person name="Bullock K."/>
            <person name="Deik A."/>
            <person name="Scott J."/>
            <person name="Pierce K.A."/>
            <person name="Xavier R.J."/>
            <person name="Alm E.J."/>
        </authorList>
    </citation>
    <scope>NUCLEOTIDE SEQUENCE [LARGE SCALE GENOMIC DNA]</scope>
    <source>
        <strain evidence="3 4">BIOML-A112</strain>
    </source>
</reference>
<reference evidence="2" key="3">
    <citation type="submission" date="2021-03" db="EMBL/GenBank/DDBJ databases">
        <authorList>
            <consortium name="NCBI Pathogen Detection Project"/>
        </authorList>
    </citation>
    <scope>NUCLEOTIDE SEQUENCE</scope>
    <source>
        <strain evidence="2">SJP41</strain>
    </source>
</reference>
<sequence length="119" mass="13205">MIRTLLILLFLLAGCSTSQEELMPVDPDASMLSLWQQQSGGSAALLDVRSRLRRPPDGPVAKPEANTIRSQFPRLPNPDMVLYVFPHLNGNTPVPGYSTVFPFYTRPQYALPGERLTPP</sequence>
<dbReference type="Proteomes" id="UP000868636">
    <property type="component" value="Unassembled WGS sequence"/>
</dbReference>
<evidence type="ECO:0000313" key="3">
    <source>
        <dbReference type="EMBL" id="NAG20406.1"/>
    </source>
</evidence>
<keyword evidence="1" id="KW-0732">Signal</keyword>
<evidence type="ECO:0000256" key="1">
    <source>
        <dbReference type="SAM" id="SignalP"/>
    </source>
</evidence>